<feature type="region of interest" description="Disordered" evidence="1">
    <location>
        <begin position="333"/>
        <end position="379"/>
    </location>
</feature>
<dbReference type="AlphaFoldDB" id="A0A7S1A331"/>
<organism evidence="2">
    <name type="scientific">Noctiluca scintillans</name>
    <name type="common">Sea sparkle</name>
    <name type="synonym">Red tide dinoflagellate</name>
    <dbReference type="NCBI Taxonomy" id="2966"/>
    <lineage>
        <taxon>Eukaryota</taxon>
        <taxon>Sar</taxon>
        <taxon>Alveolata</taxon>
        <taxon>Dinophyceae</taxon>
        <taxon>Noctilucales</taxon>
        <taxon>Noctilucaceae</taxon>
        <taxon>Noctiluca</taxon>
    </lineage>
</organism>
<evidence type="ECO:0000313" key="2">
    <source>
        <dbReference type="EMBL" id="CAD8841149.1"/>
    </source>
</evidence>
<evidence type="ECO:0000256" key="1">
    <source>
        <dbReference type="SAM" id="MobiDB-lite"/>
    </source>
</evidence>
<feature type="region of interest" description="Disordered" evidence="1">
    <location>
        <begin position="118"/>
        <end position="141"/>
    </location>
</feature>
<dbReference type="EMBL" id="HBFQ01022086">
    <property type="protein sequence ID" value="CAD8841149.1"/>
    <property type="molecule type" value="Transcribed_RNA"/>
</dbReference>
<reference evidence="2" key="1">
    <citation type="submission" date="2021-01" db="EMBL/GenBank/DDBJ databases">
        <authorList>
            <person name="Corre E."/>
            <person name="Pelletier E."/>
            <person name="Niang G."/>
            <person name="Scheremetjew M."/>
            <person name="Finn R."/>
            <person name="Kale V."/>
            <person name="Holt S."/>
            <person name="Cochrane G."/>
            <person name="Meng A."/>
            <person name="Brown T."/>
            <person name="Cohen L."/>
        </authorList>
    </citation>
    <scope>NUCLEOTIDE SEQUENCE</scope>
</reference>
<feature type="compositionally biased region" description="Polar residues" evidence="1">
    <location>
        <begin position="342"/>
        <end position="352"/>
    </location>
</feature>
<accession>A0A7S1A331</accession>
<sequence>MSAEAAESIYSAANWQKLIAGSTDCAPLGVASLAVCEPNSAYATGASCATVARDDGLGASFSWKGAAAPCRSNDTVCLGAGKDGDVFGSSTAPLPVIDSDSLDRDRFNIDNDGLDILPSKGERADGGRSGTESLHAVGERGGTVTERPFNCDLFGDAWAGMGSTLPIFGPTTPAQRVSGPGTKRPLRKVTPRGLRLRAQVAQATAAENRAAVAENVVRETLEARALRVEALCHDLETGLERAKWEQLGRVDRLRGECAASLSAVRQEISERSVAQRRDADEQIRRITEEHKSTMHHMRREQDRISLNFADNLKETLLLNRRLPGKRKEHNAILRSRIREQGFSVTSSPSPSRTGEGPGDGHPISVERPQGDCEPTELLA</sequence>
<protein>
    <submittedName>
        <fullName evidence="2">Uncharacterized protein</fullName>
    </submittedName>
</protein>
<name>A0A7S1A331_NOCSC</name>
<gene>
    <name evidence="2" type="ORF">NSCI0253_LOCUS15497</name>
</gene>
<proteinExistence type="predicted"/>